<dbReference type="AlphaFoldDB" id="U3BD64"/>
<organism evidence="1 2">
    <name type="scientific">Aquipseudomonas alcaligenes (strain ATCC 14909 / DSM 50342 / CCUG 1425 / JCM 20561 / NBRC 14159 / NCIMB 9945 / NCTC 10367 / 1577)</name>
    <name type="common">Pseudomonas alcaligenes</name>
    <dbReference type="NCBI Taxonomy" id="1215092"/>
    <lineage>
        <taxon>Bacteria</taxon>
        <taxon>Pseudomonadati</taxon>
        <taxon>Pseudomonadota</taxon>
        <taxon>Gammaproteobacteria</taxon>
        <taxon>Pseudomonadales</taxon>
        <taxon>Pseudomonadaceae</taxon>
        <taxon>Aquipseudomonas</taxon>
    </lineage>
</organism>
<comment type="caution">
    <text evidence="1">The sequence shown here is derived from an EMBL/GenBank/DDBJ whole genome shotgun (WGS) entry which is preliminary data.</text>
</comment>
<dbReference type="EMBL" id="BATI01000045">
    <property type="protein sequence ID" value="GAD64708.1"/>
    <property type="molecule type" value="Genomic_DNA"/>
</dbReference>
<name>U3BD64_AQUA1</name>
<proteinExistence type="predicted"/>
<gene>
    <name evidence="1" type="ORF">PA6_045_00280</name>
</gene>
<accession>U3BD64</accession>
<reference evidence="1" key="1">
    <citation type="submission" date="2024-09" db="EMBL/GenBank/DDBJ databases">
        <title>Whole genome shotgun sequence of Pseudomonas alcaligenes NBRC 14159.</title>
        <authorList>
            <person name="Yoshida I."/>
            <person name="Hosoyama A."/>
            <person name="Tsuchikane K."/>
            <person name="Noguchi M."/>
            <person name="Hirakata S."/>
            <person name="Ando Y."/>
            <person name="Ohji S."/>
            <person name="Yamazoe A."/>
            <person name="Yamazaki S."/>
            <person name="Fujita N."/>
        </authorList>
    </citation>
    <scope>NUCLEOTIDE SEQUENCE</scope>
    <source>
        <strain evidence="1">NBRC 14159</strain>
    </source>
</reference>
<sequence>MSRSLKLITIIVITISFWLLVDRLLPREEMDTHVHQLNQPTGPLVYGVPLSGGELDTCALDTDELSALWPHAEIVVERTLLLGRCVSVKPIRCVRMMCSPLGSRKIDADALVQKALHVAYGEEYENIASLSADHPGYSPQVRRWPIIREPLVPERYSVRLPEQLVIFDKDTNFITTRKCGSTGGYCQAVKRTRVEGK</sequence>
<dbReference type="RefSeq" id="WP_021702781.1">
    <property type="nucleotide sequence ID" value="NZ_BATI01000045.1"/>
</dbReference>
<evidence type="ECO:0000313" key="2">
    <source>
        <dbReference type="Proteomes" id="UP000016560"/>
    </source>
</evidence>
<dbReference type="Proteomes" id="UP000016560">
    <property type="component" value="Unassembled WGS sequence"/>
</dbReference>
<protein>
    <submittedName>
        <fullName evidence="1">Uncharacterized protein</fullName>
    </submittedName>
</protein>
<evidence type="ECO:0000313" key="1">
    <source>
        <dbReference type="EMBL" id="GAD64708.1"/>
    </source>
</evidence>
<keyword evidence="2" id="KW-1185">Reference proteome</keyword>